<protein>
    <submittedName>
        <fullName evidence="1">Uncharacterized protein</fullName>
    </submittedName>
</protein>
<evidence type="ECO:0000313" key="1">
    <source>
        <dbReference type="EMBL" id="CAD9625441.1"/>
    </source>
</evidence>
<gene>
    <name evidence="1" type="ORF">BRAN1462_LOCUS47412</name>
</gene>
<accession>A0A7S2M6Y0</accession>
<reference evidence="1" key="1">
    <citation type="submission" date="2021-01" db="EMBL/GenBank/DDBJ databases">
        <authorList>
            <person name="Corre E."/>
            <person name="Pelletier E."/>
            <person name="Niang G."/>
            <person name="Scheremetjew M."/>
            <person name="Finn R."/>
            <person name="Kale V."/>
            <person name="Holt S."/>
            <person name="Cochrane G."/>
            <person name="Meng A."/>
            <person name="Brown T."/>
            <person name="Cohen L."/>
        </authorList>
    </citation>
    <scope>NUCLEOTIDE SEQUENCE</scope>
    <source>
        <strain evidence="1">RCC3387</strain>
    </source>
</reference>
<sequence length="215" mass="22783">MPGRLQRTVTAALVVAAPALEVAPPKKAQSQGGLTKLYNEDVKTMQEMKRPLSIPESKGGKSLSKALNPIGARHEGMQIETQSGGKYLVHKEPGVGTVVTDAKNMGNTWKNFGDVQDVSGKGVTVGNLVKAGGSKFNTVTSNCQHAVKDMRRQADPTYRSGFETAMDDLSGIDRVEHLRYGGNCGHNSDSGPSPQVSIGRGGRVTVTIPIPCSIL</sequence>
<dbReference type="AlphaFoldDB" id="A0A7S2M6Y0"/>
<organism evidence="1">
    <name type="scientific">Zooxanthella nutricula</name>
    <dbReference type="NCBI Taxonomy" id="1333877"/>
    <lineage>
        <taxon>Eukaryota</taxon>
        <taxon>Sar</taxon>
        <taxon>Alveolata</taxon>
        <taxon>Dinophyceae</taxon>
        <taxon>Peridiniales</taxon>
        <taxon>Peridiniales incertae sedis</taxon>
        <taxon>Zooxanthella</taxon>
    </lineage>
</organism>
<proteinExistence type="predicted"/>
<dbReference type="EMBL" id="HBGW01074451">
    <property type="protein sequence ID" value="CAD9625441.1"/>
    <property type="molecule type" value="Transcribed_RNA"/>
</dbReference>
<name>A0A7S2M6Y0_9DINO</name>